<sequence>MKESPERLRERLRQEELKRNMGANLGGAANRGNAGGLVDLVNSLGWKGFGILILLLIVVVVLVRLF</sequence>
<proteinExistence type="predicted"/>
<reference evidence="2" key="1">
    <citation type="journal article" date="2014" name="Genome Announc.">
        <title>Draft Genome Sequences of Three Alkaliphilic Bacillus Strains, Bacillus wakoensis JCM 9140T, Bacillus akibai JCM 9157T, and Bacillus hemicellulosilyticus JCM 9152T.</title>
        <authorList>
            <person name="Yuki M."/>
            <person name="Oshima K."/>
            <person name="Suda W."/>
            <person name="Oshida Y."/>
            <person name="Kitamura K."/>
            <person name="Iida T."/>
            <person name="Hattori M."/>
            <person name="Ohkuma M."/>
        </authorList>
    </citation>
    <scope>NUCLEOTIDE SEQUENCE [LARGE SCALE GENOMIC DNA]</scope>
    <source>
        <strain evidence="2">JCM 9152</strain>
    </source>
</reference>
<keyword evidence="3" id="KW-1185">Reference proteome</keyword>
<feature type="transmembrane region" description="Helical" evidence="1">
    <location>
        <begin position="44"/>
        <end position="65"/>
    </location>
</feature>
<dbReference type="AlphaFoldDB" id="W4QFR6"/>
<dbReference type="RefSeq" id="WP_035343175.1">
    <property type="nucleotide sequence ID" value="NZ_BAUU01000011.1"/>
</dbReference>
<dbReference type="EMBL" id="BAUU01000011">
    <property type="protein sequence ID" value="GAE30488.1"/>
    <property type="molecule type" value="Genomic_DNA"/>
</dbReference>
<keyword evidence="1" id="KW-0812">Transmembrane</keyword>
<evidence type="ECO:0000313" key="3">
    <source>
        <dbReference type="Proteomes" id="UP000018895"/>
    </source>
</evidence>
<evidence type="ECO:0008006" key="4">
    <source>
        <dbReference type="Google" id="ProtNLM"/>
    </source>
</evidence>
<evidence type="ECO:0000313" key="2">
    <source>
        <dbReference type="EMBL" id="GAE30488.1"/>
    </source>
</evidence>
<accession>W4QFR6</accession>
<dbReference type="Proteomes" id="UP000018895">
    <property type="component" value="Unassembled WGS sequence"/>
</dbReference>
<keyword evidence="1" id="KW-0472">Membrane</keyword>
<keyword evidence="1" id="KW-1133">Transmembrane helix</keyword>
<evidence type="ECO:0000256" key="1">
    <source>
        <dbReference type="SAM" id="Phobius"/>
    </source>
</evidence>
<dbReference type="Pfam" id="PF19893">
    <property type="entry name" value="DUF6366"/>
    <property type="match status" value="1"/>
</dbReference>
<protein>
    <recommendedName>
        <fullName evidence="4">Phage capsid protein</fullName>
    </recommendedName>
</protein>
<gene>
    <name evidence="2" type="ORF">JCM9152_1896</name>
</gene>
<organism evidence="2 3">
    <name type="scientific">Halalkalibacter hemicellulosilyticusJCM 9152</name>
    <dbReference type="NCBI Taxonomy" id="1236971"/>
    <lineage>
        <taxon>Bacteria</taxon>
        <taxon>Bacillati</taxon>
        <taxon>Bacillota</taxon>
        <taxon>Bacilli</taxon>
        <taxon>Bacillales</taxon>
        <taxon>Bacillaceae</taxon>
        <taxon>Halalkalibacter</taxon>
    </lineage>
</organism>
<dbReference type="InterPro" id="IPR045946">
    <property type="entry name" value="DUF6366"/>
</dbReference>
<dbReference type="STRING" id="1236971.JCM9152_1896"/>
<name>W4QFR6_9BACI</name>
<comment type="caution">
    <text evidence="2">The sequence shown here is derived from an EMBL/GenBank/DDBJ whole genome shotgun (WGS) entry which is preliminary data.</text>
</comment>